<sequence length="111" mass="12666">YWNYGVSLKNLEGQEYLPQYNIPQYAVPSNHYIFTIEEVSEEYTSLDLPVKVNTGKGTILEIYHPKISELESNTFFIAAEVPFSDSSYSNLQHNPDTKTISVVVNTEINND</sequence>
<proteinExistence type="predicted"/>
<feature type="non-terminal residue" evidence="1">
    <location>
        <position position="1"/>
    </location>
</feature>
<evidence type="ECO:0000313" key="1">
    <source>
        <dbReference type="EMBL" id="GAH22870.1"/>
    </source>
</evidence>
<accession>X1ERC3</accession>
<dbReference type="EMBL" id="BART01039723">
    <property type="protein sequence ID" value="GAH22870.1"/>
    <property type="molecule type" value="Genomic_DNA"/>
</dbReference>
<gene>
    <name evidence="1" type="ORF">S01H4_65113</name>
</gene>
<comment type="caution">
    <text evidence="1">The sequence shown here is derived from an EMBL/GenBank/DDBJ whole genome shotgun (WGS) entry which is preliminary data.</text>
</comment>
<name>X1ERC3_9ZZZZ</name>
<reference evidence="1" key="1">
    <citation type="journal article" date="2014" name="Front. Microbiol.">
        <title>High frequency of phylogenetically diverse reductive dehalogenase-homologous genes in deep subseafloor sedimentary metagenomes.</title>
        <authorList>
            <person name="Kawai M."/>
            <person name="Futagami T."/>
            <person name="Toyoda A."/>
            <person name="Takaki Y."/>
            <person name="Nishi S."/>
            <person name="Hori S."/>
            <person name="Arai W."/>
            <person name="Tsubouchi T."/>
            <person name="Morono Y."/>
            <person name="Uchiyama I."/>
            <person name="Ito T."/>
            <person name="Fujiyama A."/>
            <person name="Inagaki F."/>
            <person name="Takami H."/>
        </authorList>
    </citation>
    <scope>NUCLEOTIDE SEQUENCE</scope>
    <source>
        <strain evidence="1">Expedition CK06-06</strain>
    </source>
</reference>
<organism evidence="1">
    <name type="scientific">marine sediment metagenome</name>
    <dbReference type="NCBI Taxonomy" id="412755"/>
    <lineage>
        <taxon>unclassified sequences</taxon>
        <taxon>metagenomes</taxon>
        <taxon>ecological metagenomes</taxon>
    </lineage>
</organism>
<protein>
    <submittedName>
        <fullName evidence="1">Uncharacterized protein</fullName>
    </submittedName>
</protein>
<dbReference type="AlphaFoldDB" id="X1ERC3"/>
<feature type="non-terminal residue" evidence="1">
    <location>
        <position position="111"/>
    </location>
</feature>